<comment type="caution">
    <text evidence="1">The sequence shown here is derived from an EMBL/GenBank/DDBJ whole genome shotgun (WGS) entry which is preliminary data.</text>
</comment>
<protein>
    <submittedName>
        <fullName evidence="1">Unnamed protein product</fullName>
    </submittedName>
</protein>
<keyword evidence="2" id="KW-1185">Reference proteome</keyword>
<dbReference type="Proteomes" id="UP001165064">
    <property type="component" value="Unassembled WGS sequence"/>
</dbReference>
<proteinExistence type="predicted"/>
<sequence>MAESSGSVVNRTEYTWDEKSVENFEFSRLRISVGWSFGDMKRSWPYVVDRDHNKTNHAPVAARYAVAVLLCNLKNCLHPNQISKYFNSEPLDISVYLKDVDLRPNIIRFEKHNEVAIKHMEFESEYTGNEPICHWLLTTICIQIHHRKVSFLLVYVRSRDIMQRLTNFTLVMRTVLVQEAELKQKLQIN</sequence>
<accession>A0ACB5U4K8</accession>
<organism evidence="1 2">
    <name type="scientific">Ambrosiozyma monospora</name>
    <name type="common">Yeast</name>
    <name type="synonym">Endomycopsis monosporus</name>
    <dbReference type="NCBI Taxonomy" id="43982"/>
    <lineage>
        <taxon>Eukaryota</taxon>
        <taxon>Fungi</taxon>
        <taxon>Dikarya</taxon>
        <taxon>Ascomycota</taxon>
        <taxon>Saccharomycotina</taxon>
        <taxon>Pichiomycetes</taxon>
        <taxon>Pichiales</taxon>
        <taxon>Pichiaceae</taxon>
        <taxon>Ambrosiozyma</taxon>
    </lineage>
</organism>
<name>A0ACB5U4K8_AMBMO</name>
<evidence type="ECO:0000313" key="1">
    <source>
        <dbReference type="EMBL" id="GMF02090.1"/>
    </source>
</evidence>
<dbReference type="EMBL" id="BSXS01012306">
    <property type="protein sequence ID" value="GMF02090.1"/>
    <property type="molecule type" value="Genomic_DNA"/>
</dbReference>
<reference evidence="1" key="1">
    <citation type="submission" date="2023-04" db="EMBL/GenBank/DDBJ databases">
        <title>Ambrosiozyma monospora NBRC 10751.</title>
        <authorList>
            <person name="Ichikawa N."/>
            <person name="Sato H."/>
            <person name="Tonouchi N."/>
        </authorList>
    </citation>
    <scope>NUCLEOTIDE SEQUENCE</scope>
    <source>
        <strain evidence="1">NBRC 10751</strain>
    </source>
</reference>
<evidence type="ECO:0000313" key="2">
    <source>
        <dbReference type="Proteomes" id="UP001165064"/>
    </source>
</evidence>
<gene>
    <name evidence="1" type="ORF">Amon02_001135300</name>
</gene>